<evidence type="ECO:0000256" key="9">
    <source>
        <dbReference type="ARBA" id="ARBA00029986"/>
    </source>
</evidence>
<dbReference type="InterPro" id="IPR027304">
    <property type="entry name" value="Trigger_fact/SurA_dom_sf"/>
</dbReference>
<accession>A0A1H4D159</accession>
<evidence type="ECO:0000256" key="3">
    <source>
        <dbReference type="ARBA" id="ARBA00005464"/>
    </source>
</evidence>
<protein>
    <recommendedName>
        <fullName evidence="5">Trigger factor</fullName>
        <ecNumber evidence="4">5.2.1.8</ecNumber>
    </recommendedName>
    <alternativeName>
        <fullName evidence="9">PPIase</fullName>
    </alternativeName>
</protein>
<dbReference type="AlphaFoldDB" id="A0A1H4D159"/>
<dbReference type="InterPro" id="IPR008880">
    <property type="entry name" value="Trigger_fac_C"/>
</dbReference>
<reference evidence="12 13" key="1">
    <citation type="submission" date="2016-10" db="EMBL/GenBank/DDBJ databases">
        <authorList>
            <person name="de Groot N.N."/>
        </authorList>
    </citation>
    <scope>NUCLEOTIDE SEQUENCE [LARGE SCALE GENOMIC DNA]</scope>
    <source>
        <strain evidence="12 13">DSM 23581</strain>
    </source>
</reference>
<dbReference type="InterPro" id="IPR036611">
    <property type="entry name" value="Trigger_fac_ribosome-bd_sf"/>
</dbReference>
<evidence type="ECO:0000256" key="6">
    <source>
        <dbReference type="ARBA" id="ARBA00023110"/>
    </source>
</evidence>
<keyword evidence="8" id="KW-0413">Isomerase</keyword>
<dbReference type="PANTHER" id="PTHR30560">
    <property type="entry name" value="TRIGGER FACTOR CHAPERONE AND PEPTIDYL-PROLYL CIS/TRANS ISOMERASE"/>
    <property type="match status" value="1"/>
</dbReference>
<sequence>MDISLENKDALNAVVKVDIAKEDYSEKVDGVLNNYRKTANIPGFRKGMVPKGMIKKQYGQAVLVDEVNRLLQDSLNNYIAEQKLDILGNPLPVQQDNFDWNAENYSFEFELGLAPEFELSLDNKEPITHYIVTADEEMIDNQVKMIQKQYGKIVSQNEVKEGYTIEGVFHNEEEGIEHNTSFNIDEVDGKTNAKQILGAKTGEQVTVKTNKLFKDDETLASKLGIDAEKAEDLKVELTLTINEINENIPAELNQELFDKYFGEGEITSEKEMREKIAKDSEQTFAQQGDQQLLNDITEHLIGSVDFELPSEFLVKWLQTQGEQKMTEEEAREEFENSKKGLKYQLIEGKIIKANDLEVSQEDLKSMAIDRIKAQMAQFGQANLPDDQLEDIAMRVLSNQDEARKMAEQAMSQKLLDFYKEKMNLKEEKVTYKEFIDKVYK</sequence>
<dbReference type="Proteomes" id="UP000198820">
    <property type="component" value="Unassembled WGS sequence"/>
</dbReference>
<evidence type="ECO:0000256" key="8">
    <source>
        <dbReference type="ARBA" id="ARBA00023235"/>
    </source>
</evidence>
<dbReference type="PANTHER" id="PTHR30560:SF3">
    <property type="entry name" value="TRIGGER FACTOR-LIKE PROTEIN TIG, CHLOROPLASTIC"/>
    <property type="match status" value="1"/>
</dbReference>
<dbReference type="GO" id="GO:0043335">
    <property type="term" value="P:protein unfolding"/>
    <property type="evidence" value="ECO:0007669"/>
    <property type="project" value="TreeGrafter"/>
</dbReference>
<comment type="similarity">
    <text evidence="3">Belongs to the FKBP-type PPIase family. Tig subfamily.</text>
</comment>
<evidence type="ECO:0000259" key="10">
    <source>
        <dbReference type="Pfam" id="PF05697"/>
    </source>
</evidence>
<evidence type="ECO:0000256" key="7">
    <source>
        <dbReference type="ARBA" id="ARBA00023186"/>
    </source>
</evidence>
<dbReference type="GO" id="GO:0051083">
    <property type="term" value="P:'de novo' cotranslational protein folding"/>
    <property type="evidence" value="ECO:0007669"/>
    <property type="project" value="TreeGrafter"/>
</dbReference>
<evidence type="ECO:0000256" key="2">
    <source>
        <dbReference type="ARBA" id="ARBA00004496"/>
    </source>
</evidence>
<comment type="catalytic activity">
    <reaction evidence="1">
        <text>[protein]-peptidylproline (omega=180) = [protein]-peptidylproline (omega=0)</text>
        <dbReference type="Rhea" id="RHEA:16237"/>
        <dbReference type="Rhea" id="RHEA-COMP:10747"/>
        <dbReference type="Rhea" id="RHEA-COMP:10748"/>
        <dbReference type="ChEBI" id="CHEBI:83833"/>
        <dbReference type="ChEBI" id="CHEBI:83834"/>
        <dbReference type="EC" id="5.2.1.8"/>
    </reaction>
</comment>
<keyword evidence="13" id="KW-1185">Reference proteome</keyword>
<gene>
    <name evidence="12" type="ORF">SAMN05421540_10976</name>
</gene>
<dbReference type="GO" id="GO:0043022">
    <property type="term" value="F:ribosome binding"/>
    <property type="evidence" value="ECO:0007669"/>
    <property type="project" value="TreeGrafter"/>
</dbReference>
<dbReference type="InterPro" id="IPR037041">
    <property type="entry name" value="Trigger_fac_C_sf"/>
</dbReference>
<feature type="domain" description="Trigger factor ribosome-binding bacterial" evidence="10">
    <location>
        <begin position="1"/>
        <end position="145"/>
    </location>
</feature>
<dbReference type="EC" id="5.2.1.8" evidence="4"/>
<evidence type="ECO:0000259" key="11">
    <source>
        <dbReference type="Pfam" id="PF05698"/>
    </source>
</evidence>
<dbReference type="SUPFAM" id="SSF102735">
    <property type="entry name" value="Trigger factor ribosome-binding domain"/>
    <property type="match status" value="1"/>
</dbReference>
<evidence type="ECO:0000256" key="1">
    <source>
        <dbReference type="ARBA" id="ARBA00000971"/>
    </source>
</evidence>
<dbReference type="GO" id="GO:0005737">
    <property type="term" value="C:cytoplasm"/>
    <property type="evidence" value="ECO:0007669"/>
    <property type="project" value="UniProtKB-SubCell"/>
</dbReference>
<comment type="subcellular location">
    <subcellularLocation>
        <location evidence="2">Cytoplasm</location>
    </subcellularLocation>
</comment>
<dbReference type="STRING" id="908615.SAMN05421540_10976"/>
<dbReference type="Pfam" id="PF05698">
    <property type="entry name" value="Trigger_C"/>
    <property type="match status" value="1"/>
</dbReference>
<dbReference type="NCBIfam" id="TIGR00115">
    <property type="entry name" value="tig"/>
    <property type="match status" value="1"/>
</dbReference>
<keyword evidence="7" id="KW-0143">Chaperone</keyword>
<evidence type="ECO:0000256" key="4">
    <source>
        <dbReference type="ARBA" id="ARBA00013194"/>
    </source>
</evidence>
<proteinExistence type="inferred from homology"/>
<keyword evidence="6" id="KW-0697">Rotamase</keyword>
<dbReference type="PIRSF" id="PIRSF003095">
    <property type="entry name" value="Trigger_factor"/>
    <property type="match status" value="1"/>
</dbReference>
<dbReference type="InterPro" id="IPR008881">
    <property type="entry name" value="Trigger_fac_ribosome-bd_bac"/>
</dbReference>
<dbReference type="Pfam" id="PF05697">
    <property type="entry name" value="Trigger_N"/>
    <property type="match status" value="1"/>
</dbReference>
<dbReference type="SUPFAM" id="SSF109998">
    <property type="entry name" value="Triger factor/SurA peptide-binding domain-like"/>
    <property type="match status" value="1"/>
</dbReference>
<dbReference type="GO" id="GO:0015031">
    <property type="term" value="P:protein transport"/>
    <property type="evidence" value="ECO:0007669"/>
    <property type="project" value="InterPro"/>
</dbReference>
<dbReference type="InterPro" id="IPR005215">
    <property type="entry name" value="Trig_fac"/>
</dbReference>
<feature type="domain" description="Trigger factor C-terminal" evidence="11">
    <location>
        <begin position="270"/>
        <end position="369"/>
    </location>
</feature>
<dbReference type="Gene3D" id="1.10.3120.10">
    <property type="entry name" value="Trigger factor, C-terminal domain"/>
    <property type="match status" value="1"/>
</dbReference>
<name>A0A1H4D159_9FLAO</name>
<dbReference type="Gene3D" id="3.30.70.1050">
    <property type="entry name" value="Trigger factor ribosome-binding domain"/>
    <property type="match status" value="1"/>
</dbReference>
<dbReference type="RefSeq" id="WP_093245058.1">
    <property type="nucleotide sequence ID" value="NZ_FNQF01000009.1"/>
</dbReference>
<evidence type="ECO:0000256" key="5">
    <source>
        <dbReference type="ARBA" id="ARBA00016902"/>
    </source>
</evidence>
<dbReference type="GO" id="GO:0003755">
    <property type="term" value="F:peptidyl-prolyl cis-trans isomerase activity"/>
    <property type="evidence" value="ECO:0007669"/>
    <property type="project" value="UniProtKB-KW"/>
</dbReference>
<organism evidence="12 13">
    <name type="scientific">Psychroflexus halocasei</name>
    <dbReference type="NCBI Taxonomy" id="908615"/>
    <lineage>
        <taxon>Bacteria</taxon>
        <taxon>Pseudomonadati</taxon>
        <taxon>Bacteroidota</taxon>
        <taxon>Flavobacteriia</taxon>
        <taxon>Flavobacteriales</taxon>
        <taxon>Flavobacteriaceae</taxon>
        <taxon>Psychroflexus</taxon>
    </lineage>
</organism>
<evidence type="ECO:0000313" key="13">
    <source>
        <dbReference type="Proteomes" id="UP000198820"/>
    </source>
</evidence>
<dbReference type="GO" id="GO:0044183">
    <property type="term" value="F:protein folding chaperone"/>
    <property type="evidence" value="ECO:0007669"/>
    <property type="project" value="TreeGrafter"/>
</dbReference>
<evidence type="ECO:0000313" key="12">
    <source>
        <dbReference type="EMBL" id="SEA66513.1"/>
    </source>
</evidence>
<dbReference type="EMBL" id="FNQF01000009">
    <property type="protein sequence ID" value="SEA66513.1"/>
    <property type="molecule type" value="Genomic_DNA"/>
</dbReference>